<evidence type="ECO:0000313" key="2">
    <source>
        <dbReference type="Proteomes" id="UP001597169"/>
    </source>
</evidence>
<evidence type="ECO:0008006" key="3">
    <source>
        <dbReference type="Google" id="ProtNLM"/>
    </source>
</evidence>
<proteinExistence type="predicted"/>
<keyword evidence="2" id="KW-1185">Reference proteome</keyword>
<organism evidence="1 2">
    <name type="scientific">Paenibacillus provencensis</name>
    <dbReference type="NCBI Taxonomy" id="441151"/>
    <lineage>
        <taxon>Bacteria</taxon>
        <taxon>Bacillati</taxon>
        <taxon>Bacillota</taxon>
        <taxon>Bacilli</taxon>
        <taxon>Bacillales</taxon>
        <taxon>Paenibacillaceae</taxon>
        <taxon>Paenibacillus</taxon>
    </lineage>
</organism>
<dbReference type="RefSeq" id="WP_090727607.1">
    <property type="nucleotide sequence ID" value="NZ_JBHTKX010000008.1"/>
</dbReference>
<reference evidence="2" key="1">
    <citation type="journal article" date="2019" name="Int. J. Syst. Evol. Microbiol.">
        <title>The Global Catalogue of Microorganisms (GCM) 10K type strain sequencing project: providing services to taxonomists for standard genome sequencing and annotation.</title>
        <authorList>
            <consortium name="The Broad Institute Genomics Platform"/>
            <consortium name="The Broad Institute Genome Sequencing Center for Infectious Disease"/>
            <person name="Wu L."/>
            <person name="Ma J."/>
        </authorList>
    </citation>
    <scope>NUCLEOTIDE SEQUENCE [LARGE SCALE GENOMIC DNA]</scope>
    <source>
        <strain evidence="2">CCUG 53519</strain>
    </source>
</reference>
<evidence type="ECO:0000313" key="1">
    <source>
        <dbReference type="EMBL" id="MFD1131285.1"/>
    </source>
</evidence>
<gene>
    <name evidence="1" type="ORF">ACFQ3J_24500</name>
</gene>
<name>A0ABW3Q108_9BACL</name>
<dbReference type="Proteomes" id="UP001597169">
    <property type="component" value="Unassembled WGS sequence"/>
</dbReference>
<protein>
    <recommendedName>
        <fullName evidence="3">PRTRC system protein A</fullName>
    </recommendedName>
</protein>
<sequence length="215" mass="25130">MPGFFWRLREFFNAEKRQPNNYIAGDDGRIYCVRDSKLGRLVLKANRVPMVDTVKEGFEFALPKIPSEMLKVAISFFRAYWNDAHQYEAMVRIVYDTVEEKYLFDCPEQYVTWDHVHAPTVGKDFPEPRYLDVMHIHSHHVLPAGFSLVDDANERKYRLYVVVGNMRAKEPDVNLRVGHGGAYLQLPLSYIFETPDLTATLPYPTEWDQRVKLVK</sequence>
<comment type="caution">
    <text evidence="1">The sequence shown here is derived from an EMBL/GenBank/DDBJ whole genome shotgun (WGS) entry which is preliminary data.</text>
</comment>
<accession>A0ABW3Q108</accession>
<dbReference type="EMBL" id="JBHTKX010000008">
    <property type="protein sequence ID" value="MFD1131285.1"/>
    <property type="molecule type" value="Genomic_DNA"/>
</dbReference>